<dbReference type="Proteomes" id="UP000485058">
    <property type="component" value="Unassembled WGS sequence"/>
</dbReference>
<dbReference type="AlphaFoldDB" id="A0A6A0A3Q9"/>
<comment type="caution">
    <text evidence="1">The sequence shown here is derived from an EMBL/GenBank/DDBJ whole genome shotgun (WGS) entry which is preliminary data.</text>
</comment>
<accession>A0A6A0A3Q9</accession>
<gene>
    <name evidence="1" type="ORF">HaLaN_25662</name>
</gene>
<evidence type="ECO:0000313" key="2">
    <source>
        <dbReference type="Proteomes" id="UP000485058"/>
    </source>
</evidence>
<proteinExistence type="predicted"/>
<name>A0A6A0A3Q9_HAELA</name>
<protein>
    <submittedName>
        <fullName evidence="1">Uncharacterized protein</fullName>
    </submittedName>
</protein>
<evidence type="ECO:0000313" key="1">
    <source>
        <dbReference type="EMBL" id="GFH27356.1"/>
    </source>
</evidence>
<sequence length="119" mass="12900">MGQDGGYGAAGTCAPIATKCAPGGQAAMMACEKKFEEEAMDTDRRIRAVEAEWAARVAEVEQQWGEWGRRSHGQPYRHTRTRPAHLFPFSSPSCHSRPHKHESTALAAVQALSCTMGSG</sequence>
<organism evidence="1 2">
    <name type="scientific">Haematococcus lacustris</name>
    <name type="common">Green alga</name>
    <name type="synonym">Haematococcus pluvialis</name>
    <dbReference type="NCBI Taxonomy" id="44745"/>
    <lineage>
        <taxon>Eukaryota</taxon>
        <taxon>Viridiplantae</taxon>
        <taxon>Chlorophyta</taxon>
        <taxon>core chlorophytes</taxon>
        <taxon>Chlorophyceae</taxon>
        <taxon>CS clade</taxon>
        <taxon>Chlamydomonadales</taxon>
        <taxon>Haematococcaceae</taxon>
        <taxon>Haematococcus</taxon>
    </lineage>
</organism>
<dbReference type="EMBL" id="BLLF01003443">
    <property type="protein sequence ID" value="GFH27356.1"/>
    <property type="molecule type" value="Genomic_DNA"/>
</dbReference>
<keyword evidence="2" id="KW-1185">Reference proteome</keyword>
<reference evidence="1 2" key="1">
    <citation type="submission" date="2020-02" db="EMBL/GenBank/DDBJ databases">
        <title>Draft genome sequence of Haematococcus lacustris strain NIES-144.</title>
        <authorList>
            <person name="Morimoto D."/>
            <person name="Nakagawa S."/>
            <person name="Yoshida T."/>
            <person name="Sawayama S."/>
        </authorList>
    </citation>
    <scope>NUCLEOTIDE SEQUENCE [LARGE SCALE GENOMIC DNA]</scope>
    <source>
        <strain evidence="1 2">NIES-144</strain>
    </source>
</reference>